<keyword evidence="3 8" id="KW-0645">Protease</keyword>
<dbReference type="GO" id="GO:0070006">
    <property type="term" value="F:metalloaminopeptidase activity"/>
    <property type="evidence" value="ECO:0007669"/>
    <property type="project" value="UniProtKB-UniRule"/>
</dbReference>
<feature type="domain" description="C6H2-type" evidence="11">
    <location>
        <begin position="4"/>
        <end position="56"/>
    </location>
</feature>
<keyword evidence="5 9" id="KW-0863">Zinc-finger</keyword>
<feature type="binding site" evidence="8">
    <location>
        <position position="317"/>
    </location>
    <ligand>
        <name>Zn(2+)</name>
        <dbReference type="ChEBI" id="CHEBI:29105"/>
        <label>4</label>
        <note>catalytic</note>
    </ligand>
</feature>
<evidence type="ECO:0000256" key="2">
    <source>
        <dbReference type="ARBA" id="ARBA00022490"/>
    </source>
</evidence>
<dbReference type="OrthoDB" id="3209743at2759"/>
<dbReference type="InterPro" id="IPR036005">
    <property type="entry name" value="Creatinase/aminopeptidase-like"/>
</dbReference>
<dbReference type="EMBL" id="CP056067">
    <property type="protein sequence ID" value="UKJ89387.1"/>
    <property type="molecule type" value="Genomic_DNA"/>
</dbReference>
<dbReference type="GO" id="GO:0005829">
    <property type="term" value="C:cytosol"/>
    <property type="evidence" value="ECO:0007669"/>
    <property type="project" value="TreeGrafter"/>
</dbReference>
<organism evidence="12 13">
    <name type="scientific">Theileria orientalis</name>
    <dbReference type="NCBI Taxonomy" id="68886"/>
    <lineage>
        <taxon>Eukaryota</taxon>
        <taxon>Sar</taxon>
        <taxon>Alveolata</taxon>
        <taxon>Apicomplexa</taxon>
        <taxon>Aconoidasida</taxon>
        <taxon>Piroplasmida</taxon>
        <taxon>Theileriidae</taxon>
        <taxon>Theileria</taxon>
    </lineage>
</organism>
<comment type="cofactor">
    <cofactor evidence="10">
        <name>Co(2+)</name>
        <dbReference type="ChEBI" id="CHEBI:48828"/>
    </cofactor>
    <cofactor evidence="10">
        <name>Zn(2+)</name>
        <dbReference type="ChEBI" id="CHEBI:29105"/>
    </cofactor>
    <cofactor evidence="10">
        <name>Mn(2+)</name>
        <dbReference type="ChEBI" id="CHEBI:29035"/>
    </cofactor>
    <cofactor evidence="10">
        <name>Fe(2+)</name>
        <dbReference type="ChEBI" id="CHEBI:29033"/>
    </cofactor>
    <text evidence="10">Binds 2 divalent metal cations per subunit. Has a high-affinity and a low affinity metal-binding site. The true nature of the physiological cofactor is under debate. The enzyme is active with cobalt, zinc, manganese or divalent iron ions.</text>
</comment>
<evidence type="ECO:0000313" key="13">
    <source>
        <dbReference type="Proteomes" id="UP000244803"/>
    </source>
</evidence>
<dbReference type="Proteomes" id="UP000244803">
    <property type="component" value="Chromosome 4"/>
</dbReference>
<dbReference type="Gene3D" id="3.90.230.10">
    <property type="entry name" value="Creatinase/methionine aminopeptidase superfamily"/>
    <property type="match status" value="1"/>
</dbReference>
<dbReference type="PROSITE" id="PS00680">
    <property type="entry name" value="MAP_1"/>
    <property type="match status" value="1"/>
</dbReference>
<evidence type="ECO:0000256" key="3">
    <source>
        <dbReference type="ARBA" id="ARBA00022670"/>
    </source>
</evidence>
<dbReference type="EC" id="3.4.11.18" evidence="10"/>
<dbReference type="InterPro" id="IPR031615">
    <property type="entry name" value="Zfn-C6H2"/>
</dbReference>
<evidence type="ECO:0000256" key="10">
    <source>
        <dbReference type="RuleBase" id="RU003653"/>
    </source>
</evidence>
<comment type="cofactor">
    <cofactor evidence="8">
        <name>Zn(2+)</name>
        <dbReference type="ChEBI" id="CHEBI:29105"/>
    </cofactor>
    <cofactor evidence="8">
        <name>Co(2+)</name>
        <dbReference type="ChEBI" id="CHEBI:48828"/>
    </cofactor>
    <cofactor evidence="8">
        <name>Mn(2+)</name>
        <dbReference type="ChEBI" id="CHEBI:29035"/>
    </cofactor>
    <cofactor evidence="8">
        <name>Fe(2+)</name>
        <dbReference type="ChEBI" id="CHEBI:29033"/>
    </cofactor>
    <text evidence="8">Binds 2 divalent metal cations per subunit. Has a high-affinity and a low affinity metal-binding site. The true nature of the physiological cofactor is under debate. The enzyme is active with zinc, cobalt, manganese or divalent iron ions. Has high activity with zinc; zinc cofactor is transferred into the active site region by the ZNG1 zinc chaperone.</text>
</comment>
<dbReference type="PANTHER" id="PTHR43330">
    <property type="entry name" value="METHIONINE AMINOPEPTIDASE"/>
    <property type="match status" value="1"/>
</dbReference>
<comment type="catalytic activity">
    <reaction evidence="8 10">
        <text>Release of N-terminal amino acids, preferentially methionine, from peptides and arylamides.</text>
        <dbReference type="EC" id="3.4.11.18"/>
    </reaction>
</comment>
<evidence type="ECO:0000259" key="11">
    <source>
        <dbReference type="PROSITE" id="PS52013"/>
    </source>
</evidence>
<feature type="binding site" evidence="8">
    <location>
        <position position="284"/>
    </location>
    <ligand>
        <name>Zn(2+)</name>
        <dbReference type="ChEBI" id="CHEBI:29105"/>
        <label>4</label>
        <note>catalytic</note>
    </ligand>
</feature>
<accession>A0A976M6J0</accession>
<dbReference type="InterPro" id="IPR000994">
    <property type="entry name" value="Pept_M24"/>
</dbReference>
<keyword evidence="4 8" id="KW-0479">Metal-binding</keyword>
<dbReference type="PANTHER" id="PTHR43330:SF7">
    <property type="entry name" value="METHIONINE AMINOPEPTIDASE 1"/>
    <property type="match status" value="1"/>
</dbReference>
<reference evidence="12" key="1">
    <citation type="submission" date="2022-07" db="EMBL/GenBank/DDBJ databases">
        <title>Evaluation of T. orientalis genome assembly methods using nanopore sequencing and analysis of variation between genomes.</title>
        <authorList>
            <person name="Yam J."/>
            <person name="Micallef M.L."/>
            <person name="Liu M."/>
            <person name="Djordjevic S.P."/>
            <person name="Bogema D.R."/>
            <person name="Jenkins C."/>
        </authorList>
    </citation>
    <scope>NUCLEOTIDE SEQUENCE</scope>
    <source>
        <strain evidence="12">Fish Creek</strain>
    </source>
</reference>
<feature type="binding site" evidence="8">
    <location>
        <position position="291"/>
    </location>
    <ligand>
        <name>a protein</name>
        <dbReference type="ChEBI" id="CHEBI:16541"/>
    </ligand>
    <ligandPart>
        <name>N-terminal L-methionine residue</name>
        <dbReference type="ChEBI" id="CHEBI:64731"/>
    </ligandPart>
</feature>
<dbReference type="GO" id="GO:0008270">
    <property type="term" value="F:zinc ion binding"/>
    <property type="evidence" value="ECO:0007669"/>
    <property type="project" value="UniProtKB-KW"/>
</dbReference>
<dbReference type="PRINTS" id="PR00599">
    <property type="entry name" value="MAPEPTIDASE"/>
</dbReference>
<keyword evidence="1 8" id="KW-0031">Aminopeptidase</keyword>
<sequence length="378" mass="42983">MEVYYSCNGCNQLTASKLSCPICKTRGKISIFCTQDCFKTFWDNHKLKHREKILDFGYEADYENDPHLSKFRRFRFSGTMRPWPLSEPRKVPNHVQKPDYAEDTIPHSEVRDQNPYTIKVYDSKTIKKIRKACLLGRKALDLANSLVKPGVTTDQIDDMVHKFIISHSGYPSPLNYYGFPKSCCTSVNEVVCHGIPDTRPLEEGDIVNVDISVYLNGVHGDLNETFFVGEVDEESKKLTKGTYESLMEAIKQCKPGMYYREIGNIINNVADKYGLSVIRSYCGHGIGTEFHCSPSIPHYRKNKAIGIMKPNQVFTIEPMLNLGSHKDIKWPDDWTIATADGKRSAQFEHTLLVTETGVEILTKRLESSPPLGFDTTMF</sequence>
<dbReference type="AlphaFoldDB" id="A0A976M6J0"/>
<dbReference type="GO" id="GO:0006508">
    <property type="term" value="P:proteolysis"/>
    <property type="evidence" value="ECO:0007669"/>
    <property type="project" value="UniProtKB-KW"/>
</dbReference>
<evidence type="ECO:0000256" key="6">
    <source>
        <dbReference type="ARBA" id="ARBA00022801"/>
    </source>
</evidence>
<dbReference type="HAMAP" id="MF_01974">
    <property type="entry name" value="MetAP_1"/>
    <property type="match status" value="1"/>
</dbReference>
<dbReference type="InterPro" id="IPR002467">
    <property type="entry name" value="Pept_M24A_MAP1"/>
</dbReference>
<dbReference type="PROSITE" id="PS52013">
    <property type="entry name" value="ZF_C6H2"/>
    <property type="match status" value="1"/>
</dbReference>
<dbReference type="Pfam" id="PF00557">
    <property type="entry name" value="Peptidase_M24"/>
    <property type="match status" value="1"/>
</dbReference>
<evidence type="ECO:0000256" key="7">
    <source>
        <dbReference type="ARBA" id="ARBA00022833"/>
    </source>
</evidence>
<keyword evidence="7" id="KW-0862">Zinc</keyword>
<proteinExistence type="inferred from homology"/>
<dbReference type="SUPFAM" id="SSF55920">
    <property type="entry name" value="Creatinase/aminopeptidase"/>
    <property type="match status" value="1"/>
</dbReference>
<feature type="binding site" evidence="8">
    <location>
        <position position="210"/>
    </location>
    <ligand>
        <name>Zn(2+)</name>
        <dbReference type="ChEBI" id="CHEBI:29105"/>
        <label>3</label>
    </ligand>
</feature>
<gene>
    <name evidence="12" type="ORF">MACJ_002637</name>
</gene>
<evidence type="ECO:0000256" key="9">
    <source>
        <dbReference type="PROSITE-ProRule" id="PRU01357"/>
    </source>
</evidence>
<comment type="subunit">
    <text evidence="8">Associates with the 60S ribosomal subunit of the 80S translational complex.</text>
</comment>
<dbReference type="Pfam" id="PF15801">
    <property type="entry name" value="zf-C6H2"/>
    <property type="match status" value="1"/>
</dbReference>
<evidence type="ECO:0000256" key="8">
    <source>
        <dbReference type="HAMAP-Rule" id="MF_03174"/>
    </source>
</evidence>
<dbReference type="CDD" id="cd01086">
    <property type="entry name" value="MetAP1"/>
    <property type="match status" value="1"/>
</dbReference>
<feature type="binding site" evidence="8">
    <location>
        <position position="348"/>
    </location>
    <ligand>
        <name>Zn(2+)</name>
        <dbReference type="ChEBI" id="CHEBI:29105"/>
        <label>4</label>
        <note>catalytic</note>
    </ligand>
</feature>
<dbReference type="GO" id="GO:0004239">
    <property type="term" value="F:initiator methionyl aminopeptidase activity"/>
    <property type="evidence" value="ECO:0007669"/>
    <property type="project" value="UniProtKB-UniRule"/>
</dbReference>
<dbReference type="NCBIfam" id="TIGR00500">
    <property type="entry name" value="met_pdase_I"/>
    <property type="match status" value="1"/>
</dbReference>
<evidence type="ECO:0000256" key="4">
    <source>
        <dbReference type="ARBA" id="ARBA00022723"/>
    </source>
</evidence>
<evidence type="ECO:0000313" key="12">
    <source>
        <dbReference type="EMBL" id="UKJ89387.1"/>
    </source>
</evidence>
<keyword evidence="2 8" id="KW-0963">Cytoplasm</keyword>
<feature type="binding site" evidence="8">
    <location>
        <position position="221"/>
    </location>
    <ligand>
        <name>Zn(2+)</name>
        <dbReference type="ChEBI" id="CHEBI:29105"/>
        <label>3</label>
    </ligand>
</feature>
<protein>
    <recommendedName>
        <fullName evidence="10">Methionine aminopeptidase</fullName>
        <ecNumber evidence="10">3.4.11.18</ecNumber>
    </recommendedName>
</protein>
<keyword evidence="6 8" id="KW-0378">Hydrolase</keyword>
<comment type="similarity">
    <text evidence="8 9">Belongs to the peptidase M24A family. Methionine aminopeptidase type 1 subfamily.</text>
</comment>
<feature type="binding site" evidence="8">
    <location>
        <position position="348"/>
    </location>
    <ligand>
        <name>Zn(2+)</name>
        <dbReference type="ChEBI" id="CHEBI:29105"/>
        <label>3</label>
    </ligand>
</feature>
<comment type="subcellular location">
    <subcellularLocation>
        <location evidence="8">Cytoplasm</location>
    </subcellularLocation>
</comment>
<name>A0A976M6J0_THEOR</name>
<evidence type="ECO:0000256" key="5">
    <source>
        <dbReference type="ARBA" id="ARBA00022771"/>
    </source>
</evidence>
<comment type="function">
    <text evidence="8 10">Cotranslationally removes the N-terminal methionine from nascent proteins. The N-terminal methionine is often cleaved when the second residue in the primary sequence is small and uncharged (Met-Ala-, Cys, Gly, Pro, Ser, Thr, or Val).</text>
</comment>
<dbReference type="InterPro" id="IPR001714">
    <property type="entry name" value="Pept_M24_MAP"/>
</dbReference>
<feature type="binding site" evidence="8">
    <location>
        <position position="221"/>
    </location>
    <ligand>
        <name>Zn(2+)</name>
        <dbReference type="ChEBI" id="CHEBI:29105"/>
        <label>4</label>
        <note>catalytic</note>
    </ligand>
</feature>
<evidence type="ECO:0000256" key="1">
    <source>
        <dbReference type="ARBA" id="ARBA00022438"/>
    </source>
</evidence>
<feature type="binding site" evidence="8">
    <location>
        <position position="193"/>
    </location>
    <ligand>
        <name>a protein</name>
        <dbReference type="ChEBI" id="CHEBI:16541"/>
    </ligand>
    <ligandPart>
        <name>N-terminal L-methionine residue</name>
        <dbReference type="ChEBI" id="CHEBI:64731"/>
    </ligandPart>
</feature>